<feature type="region of interest" description="Disordered" evidence="1">
    <location>
        <begin position="316"/>
        <end position="368"/>
    </location>
</feature>
<evidence type="ECO:0000256" key="1">
    <source>
        <dbReference type="SAM" id="MobiDB-lite"/>
    </source>
</evidence>
<feature type="compositionally biased region" description="Low complexity" evidence="1">
    <location>
        <begin position="36"/>
        <end position="46"/>
    </location>
</feature>
<protein>
    <submittedName>
        <fullName evidence="2">Uncharacterized protein</fullName>
    </submittedName>
</protein>
<dbReference type="KEGG" id="lmat:92513342"/>
<feature type="region of interest" description="Disordered" evidence="1">
    <location>
        <begin position="399"/>
        <end position="418"/>
    </location>
</feature>
<evidence type="ECO:0000313" key="2">
    <source>
        <dbReference type="EMBL" id="KAG5474498.1"/>
    </source>
</evidence>
<gene>
    <name evidence="2" type="ORF">LSCM1_03284</name>
</gene>
<feature type="compositionally biased region" description="Basic and acidic residues" evidence="1">
    <location>
        <begin position="331"/>
        <end position="343"/>
    </location>
</feature>
<reference evidence="2 3" key="1">
    <citation type="submission" date="2021-03" db="EMBL/GenBank/DDBJ databases">
        <title>Leishmania (Mundinia) martiniquensis Genome sequencing and assembly.</title>
        <authorList>
            <person name="Almutairi H."/>
            <person name="Gatherer D."/>
        </authorList>
    </citation>
    <scope>NUCLEOTIDE SEQUENCE [LARGE SCALE GENOMIC DNA]</scope>
    <source>
        <strain evidence="2">LSCM1</strain>
    </source>
</reference>
<dbReference type="OrthoDB" id="252656at2759"/>
<feature type="region of interest" description="Disordered" evidence="1">
    <location>
        <begin position="215"/>
        <end position="298"/>
    </location>
</feature>
<organism evidence="2 3">
    <name type="scientific">Leishmania martiniquensis</name>
    <dbReference type="NCBI Taxonomy" id="1580590"/>
    <lineage>
        <taxon>Eukaryota</taxon>
        <taxon>Discoba</taxon>
        <taxon>Euglenozoa</taxon>
        <taxon>Kinetoplastea</taxon>
        <taxon>Metakinetoplastina</taxon>
        <taxon>Trypanosomatida</taxon>
        <taxon>Trypanosomatidae</taxon>
        <taxon>Leishmaniinae</taxon>
        <taxon>Leishmania</taxon>
    </lineage>
</organism>
<sequence length="507" mass="53144">MDRVQELLARIGEADVEGGRRRAQTSSPSPSTAVDAPSGGASAAPLFAAAPRRTKTVFIYSDEDDGEDDGVEGRGAMRPESGVVDVLCDHAIAVSGDALAELQAEAAMTAVGASNEQTSLLDANRDANSFSFEEDVVSGLAGGASAPLAAAKGMRVSEVTAPRLWEGAVAPAASSGLRSGDTDDPFSATDETHSFLRRGLPVAELVLRSRRKRFREMPESGGAVAPPSAKRAAAAAVGESAAEGSAAATELSLHDPHSSSGLLPAPTEGAGNGDGSSLEDASDSREAAVEEELDVYPVYTDDGQMVRALRTRGGYELTLDERDLLEDVAEGEGKDVRGRRAEQGEDAAAAGAEEGTAADDDDPDADIDDVLSARRSGQLASSATAAAADADLPEEWAEAGDWGDLDDLDEEGDEEEAELDEAIVVAVVEQLVRCCEADDLDPQMGVEAARFVCAAKPLLEQLTNETISPTDFVQRVDRDLRRFQRIYRSVYRPRDVPIVIDGAVTDL</sequence>
<accession>A0A836H3H1</accession>
<dbReference type="EMBL" id="JAFEUZ010000028">
    <property type="protein sequence ID" value="KAG5474498.1"/>
    <property type="molecule type" value="Genomic_DNA"/>
</dbReference>
<comment type="caution">
    <text evidence="2">The sequence shown here is derived from an EMBL/GenBank/DDBJ whole genome shotgun (WGS) entry which is preliminary data.</text>
</comment>
<proteinExistence type="predicted"/>
<keyword evidence="3" id="KW-1185">Reference proteome</keyword>
<evidence type="ECO:0000313" key="3">
    <source>
        <dbReference type="Proteomes" id="UP000673552"/>
    </source>
</evidence>
<feature type="compositionally biased region" description="Acidic residues" evidence="1">
    <location>
        <begin position="356"/>
        <end position="368"/>
    </location>
</feature>
<dbReference type="Proteomes" id="UP000673552">
    <property type="component" value="Chromosome 28"/>
</dbReference>
<dbReference type="AlphaFoldDB" id="A0A836H3H1"/>
<feature type="region of interest" description="Disordered" evidence="1">
    <location>
        <begin position="10"/>
        <end position="46"/>
    </location>
</feature>
<dbReference type="GeneID" id="92513342"/>
<feature type="region of interest" description="Disordered" evidence="1">
    <location>
        <begin position="168"/>
        <end position="194"/>
    </location>
</feature>
<dbReference type="RefSeq" id="XP_067177440.1">
    <property type="nucleotide sequence ID" value="XM_067320830.1"/>
</dbReference>
<name>A0A836H3H1_9TRYP</name>
<feature type="compositionally biased region" description="Low complexity" evidence="1">
    <location>
        <begin position="222"/>
        <end position="248"/>
    </location>
</feature>
<feature type="compositionally biased region" description="Low complexity" evidence="1">
    <location>
        <begin position="346"/>
        <end position="355"/>
    </location>
</feature>